<protein>
    <submittedName>
        <fullName evidence="1">Uncharacterized protein</fullName>
    </submittedName>
</protein>
<dbReference type="AlphaFoldDB" id="A0A6C0EFQ5"/>
<name>A0A6C0EFQ5_9ZZZZ</name>
<dbReference type="EMBL" id="MN738847">
    <property type="protein sequence ID" value="QHT27964.1"/>
    <property type="molecule type" value="Genomic_DNA"/>
</dbReference>
<organism evidence="1">
    <name type="scientific">viral metagenome</name>
    <dbReference type="NCBI Taxonomy" id="1070528"/>
    <lineage>
        <taxon>unclassified sequences</taxon>
        <taxon>metagenomes</taxon>
        <taxon>organismal metagenomes</taxon>
    </lineage>
</organism>
<evidence type="ECO:0000313" key="1">
    <source>
        <dbReference type="EMBL" id="QHT27964.1"/>
    </source>
</evidence>
<proteinExistence type="predicted"/>
<reference evidence="1" key="1">
    <citation type="journal article" date="2020" name="Nature">
        <title>Giant virus diversity and host interactions through global metagenomics.</title>
        <authorList>
            <person name="Schulz F."/>
            <person name="Roux S."/>
            <person name="Paez-Espino D."/>
            <person name="Jungbluth S."/>
            <person name="Walsh D.A."/>
            <person name="Denef V.J."/>
            <person name="McMahon K.D."/>
            <person name="Konstantinidis K.T."/>
            <person name="Eloe-Fadrosh E.A."/>
            <person name="Kyrpides N.C."/>
            <person name="Woyke T."/>
        </authorList>
    </citation>
    <scope>NUCLEOTIDE SEQUENCE</scope>
    <source>
        <strain evidence="1">GVMAG-M-3300000115-19</strain>
    </source>
</reference>
<sequence length="233" mass="26516">MAMIELYGMSAILKKIEREDAYYGPNVIAEAKKTYKEAYEKAKNGEDPCQIACDAANAVYRVAREEKKKTALNAAQLALPGWTLEYSYDEMRVFYIHDNQGILVWTHSEMEEKVDMSDIESASPGVTPELLDGPGQPTFSSEEKTQLSRGYPWLSFLYGDGAVSWNVCYDPSKPDQLIIEEDYVKQVLFIERTPLIGNVFAEQELISILMEELKIPKDVSEEIAKDLKEKKFF</sequence>
<accession>A0A6C0EFQ5</accession>